<name>A0A516SDH3_9NEIS</name>
<feature type="transmembrane region" description="Helical" evidence="2">
    <location>
        <begin position="215"/>
        <end position="237"/>
    </location>
</feature>
<dbReference type="RefSeq" id="WP_144277612.1">
    <property type="nucleotide sequence ID" value="NZ_CP041730.1"/>
</dbReference>
<dbReference type="PROSITE" id="PS50924">
    <property type="entry name" value="MHYT"/>
    <property type="match status" value="1"/>
</dbReference>
<dbReference type="Gene3D" id="3.30.70.270">
    <property type="match status" value="1"/>
</dbReference>
<evidence type="ECO:0000313" key="7">
    <source>
        <dbReference type="Proteomes" id="UP000317550"/>
    </source>
</evidence>
<keyword evidence="2" id="KW-0812">Transmembrane</keyword>
<evidence type="ECO:0000259" key="4">
    <source>
        <dbReference type="PROSITE" id="PS50887"/>
    </source>
</evidence>
<sequence length="694" mass="74493">MLTGSYQPLLVLISLLVAIVASYTALDMAARMACSRGVARSWWLAGGAFAMGVGIWSMHFVGMLAFTLPIPLGYDFSLTLLSLLIAIAVSWFALEQINHAELPTLRLTRGAILMGLGICGMHYTGMAAMRMMPAIRWDPAWFTASVAIAIAAAGAALWIAFRLKFEAPRVRLWRAGAAGIMGLAIVGMHYTGMGAANFPLGSVCTAAIGGLNPDLLTVLVVVTSAAVLGIALSISVLDASMASRTALLADSLAKANAELTLLALHDNLTKLPNRILLEDRLNQAEKKAERGDSHYAVLFADLDGFKAVNDSLGHHIGDLLLIEVAMRLADSLRPQDTLARIGGDEFVVVAEGMEEAASVAELCERLVMAVGQPYRIGLHDIRVSASIGVALHPLDGEDGRTLLTNADAAMYAAKQSGRNGFRFFESSMNHNVRDQLLLQNELHQAIAREEFRLHYQPKFDAVSGRMLGVEALIRWYSPTRGTVAPMAFIGLAEKNGLIVPIGAWVLNAACAQMRAWLDLGYVDWKVAVNLSPVQFRHPLLVDMVRDTLARHGVPATCLTLEITETTAMDDAEASLRQLEALADMGVSLSIDDFGTGYSSLAYLKRLPAKELKIDRSFVADLAPHTDDAAIVGAIIALARALGLTVVAEGVETQAQREFLAHLGCDALQGFHLGKPMPANELGGATNTPADHYQI</sequence>
<evidence type="ECO:0000256" key="2">
    <source>
        <dbReference type="PROSITE-ProRule" id="PRU00244"/>
    </source>
</evidence>
<feature type="transmembrane region" description="Helical" evidence="2">
    <location>
        <begin position="106"/>
        <end position="128"/>
    </location>
</feature>
<dbReference type="InterPro" id="IPR005330">
    <property type="entry name" value="MHYT_dom"/>
</dbReference>
<accession>A0A516SDH3</accession>
<feature type="transmembrane region" description="Helical" evidence="2">
    <location>
        <begin position="42"/>
        <end position="66"/>
    </location>
</feature>
<feature type="domain" description="MHYT" evidence="5">
    <location>
        <begin position="6"/>
        <end position="199"/>
    </location>
</feature>
<evidence type="ECO:0000259" key="3">
    <source>
        <dbReference type="PROSITE" id="PS50883"/>
    </source>
</evidence>
<dbReference type="InterPro" id="IPR035919">
    <property type="entry name" value="EAL_sf"/>
</dbReference>
<gene>
    <name evidence="6" type="ORF">FNU76_07485</name>
</gene>
<dbReference type="InterPro" id="IPR000160">
    <property type="entry name" value="GGDEF_dom"/>
</dbReference>
<keyword evidence="7" id="KW-1185">Reference proteome</keyword>
<dbReference type="PROSITE" id="PS50883">
    <property type="entry name" value="EAL"/>
    <property type="match status" value="1"/>
</dbReference>
<feature type="transmembrane region" description="Helical" evidence="2">
    <location>
        <begin position="72"/>
        <end position="94"/>
    </location>
</feature>
<dbReference type="PANTHER" id="PTHR44757">
    <property type="entry name" value="DIGUANYLATE CYCLASE DGCP"/>
    <property type="match status" value="1"/>
</dbReference>
<feature type="transmembrane region" description="Helical" evidence="2">
    <location>
        <begin position="6"/>
        <end position="30"/>
    </location>
</feature>
<dbReference type="PANTHER" id="PTHR44757:SF2">
    <property type="entry name" value="BIOFILM ARCHITECTURE MAINTENANCE PROTEIN MBAA"/>
    <property type="match status" value="1"/>
</dbReference>
<feature type="domain" description="GGDEF" evidence="4">
    <location>
        <begin position="293"/>
        <end position="426"/>
    </location>
</feature>
<dbReference type="InterPro" id="IPR043128">
    <property type="entry name" value="Rev_trsase/Diguanyl_cyclase"/>
</dbReference>
<dbReference type="CDD" id="cd01949">
    <property type="entry name" value="GGDEF"/>
    <property type="match status" value="1"/>
</dbReference>
<dbReference type="Gene3D" id="3.20.20.450">
    <property type="entry name" value="EAL domain"/>
    <property type="match status" value="1"/>
</dbReference>
<dbReference type="Proteomes" id="UP000317550">
    <property type="component" value="Chromosome"/>
</dbReference>
<dbReference type="GO" id="GO:0071111">
    <property type="term" value="F:cyclic-guanylate-specific phosphodiesterase activity"/>
    <property type="evidence" value="ECO:0007669"/>
    <property type="project" value="UniProtKB-EC"/>
</dbReference>
<dbReference type="InterPro" id="IPR001633">
    <property type="entry name" value="EAL_dom"/>
</dbReference>
<reference evidence="7" key="1">
    <citation type="submission" date="2019-07" db="EMBL/GenBank/DDBJ databases">
        <title>Chitinimonas sp. nov., isolated from Ny-Alesund, arctica soil.</title>
        <authorList>
            <person name="Xu Q."/>
            <person name="Peng F."/>
        </authorList>
    </citation>
    <scope>NUCLEOTIDE SEQUENCE [LARGE SCALE GENOMIC DNA]</scope>
    <source>
        <strain evidence="7">R3-44</strain>
    </source>
</reference>
<dbReference type="CDD" id="cd01948">
    <property type="entry name" value="EAL"/>
    <property type="match status" value="1"/>
</dbReference>
<dbReference type="PROSITE" id="PS50887">
    <property type="entry name" value="GGDEF"/>
    <property type="match status" value="1"/>
</dbReference>
<dbReference type="OrthoDB" id="23692at2"/>
<dbReference type="SUPFAM" id="SSF141868">
    <property type="entry name" value="EAL domain-like"/>
    <property type="match status" value="1"/>
</dbReference>
<dbReference type="SUPFAM" id="SSF55073">
    <property type="entry name" value="Nucleotide cyclase"/>
    <property type="match status" value="1"/>
</dbReference>
<dbReference type="Pfam" id="PF00990">
    <property type="entry name" value="GGDEF"/>
    <property type="match status" value="1"/>
</dbReference>
<dbReference type="FunFam" id="3.20.20.450:FF:000001">
    <property type="entry name" value="Cyclic di-GMP phosphodiesterase yahA"/>
    <property type="match status" value="1"/>
</dbReference>
<organism evidence="6 7">
    <name type="scientific">Chitinimonas arctica</name>
    <dbReference type="NCBI Taxonomy" id="2594795"/>
    <lineage>
        <taxon>Bacteria</taxon>
        <taxon>Pseudomonadati</taxon>
        <taxon>Pseudomonadota</taxon>
        <taxon>Betaproteobacteria</taxon>
        <taxon>Neisseriales</taxon>
        <taxon>Chitinibacteraceae</taxon>
        <taxon>Chitinimonas</taxon>
    </lineage>
</organism>
<dbReference type="InterPro" id="IPR052155">
    <property type="entry name" value="Biofilm_reg_signaling"/>
</dbReference>
<dbReference type="AlphaFoldDB" id="A0A516SDH3"/>
<dbReference type="SMART" id="SM00267">
    <property type="entry name" value="GGDEF"/>
    <property type="match status" value="1"/>
</dbReference>
<proteinExistence type="predicted"/>
<evidence type="ECO:0000256" key="1">
    <source>
        <dbReference type="ARBA" id="ARBA00051114"/>
    </source>
</evidence>
<dbReference type="EMBL" id="CP041730">
    <property type="protein sequence ID" value="QDQ26213.1"/>
    <property type="molecule type" value="Genomic_DNA"/>
</dbReference>
<dbReference type="GO" id="GO:0071732">
    <property type="term" value="P:cellular response to nitric oxide"/>
    <property type="evidence" value="ECO:0007669"/>
    <property type="project" value="UniProtKB-ARBA"/>
</dbReference>
<keyword evidence="2" id="KW-0472">Membrane</keyword>
<dbReference type="InterPro" id="IPR029787">
    <property type="entry name" value="Nucleotide_cyclase"/>
</dbReference>
<dbReference type="Pfam" id="PF00563">
    <property type="entry name" value="EAL"/>
    <property type="match status" value="1"/>
</dbReference>
<dbReference type="KEGG" id="cari:FNU76_07485"/>
<comment type="catalytic activity">
    <reaction evidence="1">
        <text>3',3'-c-di-GMP + H2O = 5'-phosphoguanylyl(3'-&gt;5')guanosine + H(+)</text>
        <dbReference type="Rhea" id="RHEA:24902"/>
        <dbReference type="ChEBI" id="CHEBI:15377"/>
        <dbReference type="ChEBI" id="CHEBI:15378"/>
        <dbReference type="ChEBI" id="CHEBI:58754"/>
        <dbReference type="ChEBI" id="CHEBI:58805"/>
        <dbReference type="EC" id="3.1.4.52"/>
    </reaction>
    <physiologicalReaction direction="left-to-right" evidence="1">
        <dbReference type="Rhea" id="RHEA:24903"/>
    </physiologicalReaction>
</comment>
<evidence type="ECO:0000259" key="5">
    <source>
        <dbReference type="PROSITE" id="PS50924"/>
    </source>
</evidence>
<evidence type="ECO:0000313" key="6">
    <source>
        <dbReference type="EMBL" id="QDQ26213.1"/>
    </source>
</evidence>
<dbReference type="FunFam" id="3.30.70.270:FF:000001">
    <property type="entry name" value="Diguanylate cyclase domain protein"/>
    <property type="match status" value="1"/>
</dbReference>
<feature type="domain" description="EAL" evidence="3">
    <location>
        <begin position="435"/>
        <end position="689"/>
    </location>
</feature>
<feature type="transmembrane region" description="Helical" evidence="2">
    <location>
        <begin position="140"/>
        <end position="160"/>
    </location>
</feature>
<dbReference type="Pfam" id="PF03707">
    <property type="entry name" value="MHYT"/>
    <property type="match status" value="3"/>
</dbReference>
<dbReference type="GO" id="GO:0016020">
    <property type="term" value="C:membrane"/>
    <property type="evidence" value="ECO:0007669"/>
    <property type="project" value="UniProtKB-UniRule"/>
</dbReference>
<dbReference type="SMART" id="SM00052">
    <property type="entry name" value="EAL"/>
    <property type="match status" value="1"/>
</dbReference>
<protein>
    <submittedName>
        <fullName evidence="6">EAL domain-containing protein</fullName>
    </submittedName>
</protein>
<keyword evidence="2" id="KW-1133">Transmembrane helix</keyword>
<dbReference type="NCBIfam" id="TIGR00254">
    <property type="entry name" value="GGDEF"/>
    <property type="match status" value="1"/>
</dbReference>
<feature type="transmembrane region" description="Helical" evidence="2">
    <location>
        <begin position="172"/>
        <end position="190"/>
    </location>
</feature>